<dbReference type="Proteomes" id="UP000309215">
    <property type="component" value="Unassembled WGS sequence"/>
</dbReference>
<accession>A0A4U1J6N3</accession>
<evidence type="ECO:0000313" key="2">
    <source>
        <dbReference type="EMBL" id="TKD02426.1"/>
    </source>
</evidence>
<dbReference type="InterPro" id="IPR029058">
    <property type="entry name" value="AB_hydrolase_fold"/>
</dbReference>
<dbReference type="RefSeq" id="WP_136932232.1">
    <property type="nucleotide sequence ID" value="NZ_SSMQ01000034.1"/>
</dbReference>
<dbReference type="SUPFAM" id="SSF53474">
    <property type="entry name" value="alpha/beta-Hydrolases"/>
    <property type="match status" value="1"/>
</dbReference>
<dbReference type="EMBL" id="SSMQ01000034">
    <property type="protein sequence ID" value="TKD02426.1"/>
    <property type="molecule type" value="Genomic_DNA"/>
</dbReference>
<name>A0A4U1J6N3_9BACT</name>
<evidence type="ECO:0000256" key="1">
    <source>
        <dbReference type="SAM" id="SignalP"/>
    </source>
</evidence>
<gene>
    <name evidence="2" type="ORF">E8A74_28440</name>
</gene>
<comment type="caution">
    <text evidence="2">The sequence shown here is derived from an EMBL/GenBank/DDBJ whole genome shotgun (WGS) entry which is preliminary data.</text>
</comment>
<evidence type="ECO:0000313" key="3">
    <source>
        <dbReference type="Proteomes" id="UP000309215"/>
    </source>
</evidence>
<keyword evidence="3" id="KW-1185">Reference proteome</keyword>
<sequence>MRSALAFPLPLAALLLSACSDPVELPVPPETGVVALYGKPAETVLSPYPSDRYTTADAATATGRRVRIGPDTAADPLVTSYQGTVDLLNEMDGFSTVGGVVVNFSGPIDARPLVLAPYAEPPLLGPILDAEDYKKPGAPLYLVDVDPDSPEQGKPVGLIPRWFPQPDDGFYPDDFTLVAEPATPLRPGTRYLFVATNVLRADDGAPVRRSPDMQALLGGTAEGEYGDEVRKAITEARTSGLFHTEDVVLATAFTTATVRAGIEAMGVAARKSPPPALLTPFEVETPAEPGGRVRFRGVYEAPEYRGETGKWSFEGGTPVASKKVGLDVFLAFSKAEVSGKRPVVIYGHGLGGDKGGTWGTAQRLAAIHPNGAAVFGIDSPEHGSRAKKPDQNALLAAFGFFGINSATGEFDIGKARDNFRQMASDQLELVRLIDSLGSLDLLPVGAPDGVPDLDTSRILYIGHSFGSVQGPTILALAPEIRQAVWNVGGDGLMMLLRDSGTFALLVDAMRPPKTPDGALARFFAVTQAIVDPGDPINYARFASGERLPGAPESKPRDVLLQVVMNDTIVPNSTSEALARASGMTLMNAIRPVSGLPVAEGPLAGNGKTGSTLVMSQFDRIEGTKLAVHGELIFSPEGQAQYVEFFQTGLAEPYATAKPPY</sequence>
<protein>
    <recommendedName>
        <fullName evidence="4">Lipase</fullName>
    </recommendedName>
</protein>
<proteinExistence type="predicted"/>
<dbReference type="Gene3D" id="3.40.50.1820">
    <property type="entry name" value="alpha/beta hydrolase"/>
    <property type="match status" value="1"/>
</dbReference>
<dbReference type="OrthoDB" id="5402541at2"/>
<dbReference type="PROSITE" id="PS51257">
    <property type="entry name" value="PROKAR_LIPOPROTEIN"/>
    <property type="match status" value="1"/>
</dbReference>
<evidence type="ECO:0008006" key="4">
    <source>
        <dbReference type="Google" id="ProtNLM"/>
    </source>
</evidence>
<feature type="signal peptide" evidence="1">
    <location>
        <begin position="1"/>
        <end position="20"/>
    </location>
</feature>
<organism evidence="2 3">
    <name type="scientific">Polyangium fumosum</name>
    <dbReference type="NCBI Taxonomy" id="889272"/>
    <lineage>
        <taxon>Bacteria</taxon>
        <taxon>Pseudomonadati</taxon>
        <taxon>Myxococcota</taxon>
        <taxon>Polyangia</taxon>
        <taxon>Polyangiales</taxon>
        <taxon>Polyangiaceae</taxon>
        <taxon>Polyangium</taxon>
    </lineage>
</organism>
<reference evidence="2 3" key="1">
    <citation type="submission" date="2019-04" db="EMBL/GenBank/DDBJ databases">
        <authorList>
            <person name="Li Y."/>
            <person name="Wang J."/>
        </authorList>
    </citation>
    <scope>NUCLEOTIDE SEQUENCE [LARGE SCALE GENOMIC DNA]</scope>
    <source>
        <strain evidence="2 3">DSM 14668</strain>
    </source>
</reference>
<keyword evidence="1" id="KW-0732">Signal</keyword>
<feature type="chain" id="PRO_5020346455" description="Lipase" evidence="1">
    <location>
        <begin position="21"/>
        <end position="660"/>
    </location>
</feature>
<dbReference type="AlphaFoldDB" id="A0A4U1J6N3"/>